<keyword evidence="4" id="KW-1185">Reference proteome</keyword>
<organism evidence="2 5">
    <name type="scientific">Photobacterium iliopiscarium</name>
    <dbReference type="NCBI Taxonomy" id="56192"/>
    <lineage>
        <taxon>Bacteria</taxon>
        <taxon>Pseudomonadati</taxon>
        <taxon>Pseudomonadota</taxon>
        <taxon>Gammaproteobacteria</taxon>
        <taxon>Vibrionales</taxon>
        <taxon>Vibrionaceae</taxon>
        <taxon>Photobacterium</taxon>
    </lineage>
</organism>
<dbReference type="InterPro" id="IPR018740">
    <property type="entry name" value="DUF2282_membr"/>
</dbReference>
<feature type="signal peptide" evidence="1">
    <location>
        <begin position="1"/>
        <end position="29"/>
    </location>
</feature>
<dbReference type="EMBL" id="PYOP01000015">
    <property type="protein sequence ID" value="PSW96389.1"/>
    <property type="molecule type" value="Genomic_DNA"/>
</dbReference>
<comment type="caution">
    <text evidence="2">The sequence shown here is derived from an EMBL/GenBank/DDBJ whole genome shotgun (WGS) entry which is preliminary data.</text>
</comment>
<accession>A0A0D8PVD0</accession>
<reference evidence="2 5" key="1">
    <citation type="submission" date="2018-01" db="EMBL/GenBank/DDBJ databases">
        <title>Whole genome sequencing of Histamine producing bacteria.</title>
        <authorList>
            <person name="Butler K."/>
        </authorList>
    </citation>
    <scope>NUCLEOTIDE SEQUENCE [LARGE SCALE GENOMIC DNA]</scope>
    <source>
        <strain evidence="3 4">ATCC 51761</strain>
        <strain evidence="2 5">NCIMB 13481</strain>
    </source>
</reference>
<keyword evidence="1" id="KW-0732">Signal</keyword>
<dbReference type="AlphaFoldDB" id="A0A0D8PVD0"/>
<evidence type="ECO:0000313" key="2">
    <source>
        <dbReference type="EMBL" id="PSV92912.1"/>
    </source>
</evidence>
<proteinExistence type="predicted"/>
<evidence type="ECO:0000256" key="1">
    <source>
        <dbReference type="SAM" id="SignalP"/>
    </source>
</evidence>
<evidence type="ECO:0000313" key="4">
    <source>
        <dbReference type="Proteomes" id="UP000241190"/>
    </source>
</evidence>
<evidence type="ECO:0000313" key="5">
    <source>
        <dbReference type="Proteomes" id="UP000241954"/>
    </source>
</evidence>
<dbReference type="RefSeq" id="WP_045036857.1">
    <property type="nucleotide sequence ID" value="NZ_CAMQYU010000004.1"/>
</dbReference>
<dbReference type="Pfam" id="PF10048">
    <property type="entry name" value="DUF2282"/>
    <property type="match status" value="1"/>
</dbReference>
<dbReference type="STRING" id="56192.UB38_10280"/>
<dbReference type="Proteomes" id="UP000241954">
    <property type="component" value="Unassembled WGS sequence"/>
</dbReference>
<sequence>MKKTNIALASAMTGLIALAGTLASTTAVADEMGKKMAKEKCYGVSKAGKNDCATKTSSCAGSAKEDAQKDAFVVVPKGLCDRLHGGSTKEA</sequence>
<evidence type="ECO:0000313" key="3">
    <source>
        <dbReference type="EMBL" id="PSW96389.1"/>
    </source>
</evidence>
<dbReference type="GeneID" id="93549750"/>
<feature type="chain" id="PRO_5030006054" evidence="1">
    <location>
        <begin position="30"/>
        <end position="91"/>
    </location>
</feature>
<gene>
    <name evidence="2" type="ORF">C9I88_16180</name>
    <name evidence="3" type="ORF">C9J52_10785</name>
</gene>
<protein>
    <submittedName>
        <fullName evidence="2">DUF2282 domain-containing protein</fullName>
    </submittedName>
</protein>
<dbReference type="Proteomes" id="UP000241190">
    <property type="component" value="Unassembled WGS sequence"/>
</dbReference>
<dbReference type="EMBL" id="PYLW01000022">
    <property type="protein sequence ID" value="PSV92912.1"/>
    <property type="molecule type" value="Genomic_DNA"/>
</dbReference>
<dbReference type="OrthoDB" id="1551288at2"/>
<name>A0A0D8PVD0_9GAMM</name>